<dbReference type="PROSITE" id="PS50262">
    <property type="entry name" value="G_PROTEIN_RECEP_F1_2"/>
    <property type="match status" value="1"/>
</dbReference>
<dbReference type="Pfam" id="PF13853">
    <property type="entry name" value="7tm_4"/>
    <property type="match status" value="1"/>
</dbReference>
<feature type="domain" description="G-protein coupled receptors family 1 profile" evidence="14">
    <location>
        <begin position="42"/>
        <end position="292"/>
    </location>
</feature>
<dbReference type="OrthoDB" id="6144443at2759"/>
<feature type="transmembrane region" description="Helical" evidence="13">
    <location>
        <begin position="274"/>
        <end position="294"/>
    </location>
</feature>
<evidence type="ECO:0000256" key="8">
    <source>
        <dbReference type="ARBA" id="ARBA00023136"/>
    </source>
</evidence>
<feature type="transmembrane region" description="Helical" evidence="13">
    <location>
        <begin position="237"/>
        <end position="254"/>
    </location>
</feature>
<feature type="transmembrane region" description="Helical" evidence="13">
    <location>
        <begin position="24"/>
        <end position="49"/>
    </location>
</feature>
<proteinExistence type="predicted"/>
<evidence type="ECO:0000256" key="11">
    <source>
        <dbReference type="ARBA" id="ARBA00023180"/>
    </source>
</evidence>
<evidence type="ECO:0000256" key="2">
    <source>
        <dbReference type="ARBA" id="ARBA00022475"/>
    </source>
</evidence>
<sequence length="324" mass="36450">MMSSNGTSFPNFFLLGFPGLVPRYHGAVSALLLLVFLAIAGGNIFILLLIKLDRRLHKPTFLIFCHLALTDLLFGTVTLPRVIWRYWLGDAWMAFRACFTQMYFVHFLGATHSFVLMLVALDRFVAICDPLRYPAVVTNAVVTVLGGVSWLMPASWMVGVVTEAIALPFCDSPVIRQCYCDHFSITRLSCDQSQVEWLAFPLAMFSLLCPLSFIIFSYCAIMATVLKKYGGESRGRVLSTCSPQLLITGLYYTPRCFVYMANNQGFHFSELVRIVVIMVYSLLPAAVNPLIYCFKMQEIKENLKRKFHKRKATCPAGRIVVASS</sequence>
<keyword evidence="4 13" id="KW-0812">Transmembrane</keyword>
<dbReference type="RefSeq" id="XP_019713103.1">
    <property type="nucleotide sequence ID" value="XM_019857544.1"/>
</dbReference>
<dbReference type="GeneID" id="109507842"/>
<keyword evidence="6 13" id="KW-1133">Transmembrane helix</keyword>
<keyword evidence="10" id="KW-0675">Receptor</keyword>
<comment type="subcellular location">
    <subcellularLocation>
        <location evidence="1">Cell membrane</location>
        <topology evidence="1">Multi-pass membrane protein</topology>
    </subcellularLocation>
</comment>
<dbReference type="AlphaFoldDB" id="A0A3Q2YXK4"/>
<evidence type="ECO:0000256" key="7">
    <source>
        <dbReference type="ARBA" id="ARBA00023040"/>
    </source>
</evidence>
<keyword evidence="8 13" id="KW-0472">Membrane</keyword>
<evidence type="ECO:0000256" key="10">
    <source>
        <dbReference type="ARBA" id="ARBA00023170"/>
    </source>
</evidence>
<dbReference type="GO" id="GO:0004930">
    <property type="term" value="F:G protein-coupled receptor activity"/>
    <property type="evidence" value="ECO:0007669"/>
    <property type="project" value="UniProtKB-KW"/>
</dbReference>
<feature type="transmembrane region" description="Helical" evidence="13">
    <location>
        <begin position="133"/>
        <end position="152"/>
    </location>
</feature>
<keyword evidence="3" id="KW-0716">Sensory transduction</keyword>
<evidence type="ECO:0000256" key="1">
    <source>
        <dbReference type="ARBA" id="ARBA00004651"/>
    </source>
</evidence>
<dbReference type="KEGG" id="hcq:109507842"/>
<accession>A0A3Q2YXK4</accession>
<dbReference type="InterPro" id="IPR000276">
    <property type="entry name" value="GPCR_Rhodpsn"/>
</dbReference>
<dbReference type="FunFam" id="1.20.1070.10:FF:000024">
    <property type="entry name" value="Olfactory receptor"/>
    <property type="match status" value="1"/>
</dbReference>
<evidence type="ECO:0000259" key="14">
    <source>
        <dbReference type="PROSITE" id="PS50262"/>
    </source>
</evidence>
<dbReference type="GO" id="GO:0004984">
    <property type="term" value="F:olfactory receptor activity"/>
    <property type="evidence" value="ECO:0007669"/>
    <property type="project" value="InterPro"/>
</dbReference>
<keyword evidence="11" id="KW-0325">Glycoprotein</keyword>
<feature type="transmembrane region" description="Helical" evidence="13">
    <location>
        <begin position="202"/>
        <end position="225"/>
    </location>
</feature>
<dbReference type="PANTHER" id="PTHR26450:SF417">
    <property type="entry name" value="ODORANT RECEPTOR-RELATED"/>
    <property type="match status" value="1"/>
</dbReference>
<evidence type="ECO:0000256" key="13">
    <source>
        <dbReference type="SAM" id="Phobius"/>
    </source>
</evidence>
<dbReference type="GO" id="GO:0005886">
    <property type="term" value="C:plasma membrane"/>
    <property type="evidence" value="ECO:0007669"/>
    <property type="project" value="UniProtKB-SubCell"/>
</dbReference>
<keyword evidence="16" id="KW-1185">Reference proteome</keyword>
<feature type="transmembrane region" description="Helical" evidence="13">
    <location>
        <begin position="61"/>
        <end position="83"/>
    </location>
</feature>
<dbReference type="GeneTree" id="ENSGT00940000161369"/>
<evidence type="ECO:0000256" key="3">
    <source>
        <dbReference type="ARBA" id="ARBA00022606"/>
    </source>
</evidence>
<dbReference type="STRING" id="109280.ENSHCOP00000022924"/>
<reference evidence="15" key="1">
    <citation type="submission" date="2025-08" db="UniProtKB">
        <authorList>
            <consortium name="Ensembl"/>
        </authorList>
    </citation>
    <scope>IDENTIFICATION</scope>
</reference>
<dbReference type="Gene3D" id="1.20.1070.10">
    <property type="entry name" value="Rhodopsin 7-helix transmembrane proteins"/>
    <property type="match status" value="1"/>
</dbReference>
<evidence type="ECO:0000256" key="12">
    <source>
        <dbReference type="ARBA" id="ARBA00023224"/>
    </source>
</evidence>
<evidence type="ECO:0000256" key="9">
    <source>
        <dbReference type="ARBA" id="ARBA00023157"/>
    </source>
</evidence>
<dbReference type="Proteomes" id="UP000264820">
    <property type="component" value="Unplaced"/>
</dbReference>
<reference evidence="15" key="2">
    <citation type="submission" date="2025-09" db="UniProtKB">
        <authorList>
            <consortium name="Ensembl"/>
        </authorList>
    </citation>
    <scope>IDENTIFICATION</scope>
</reference>
<feature type="transmembrane region" description="Helical" evidence="13">
    <location>
        <begin position="103"/>
        <end position="121"/>
    </location>
</feature>
<dbReference type="InterPro" id="IPR000725">
    <property type="entry name" value="Olfact_rcpt"/>
</dbReference>
<keyword evidence="2" id="KW-1003">Cell membrane</keyword>
<evidence type="ECO:0000256" key="4">
    <source>
        <dbReference type="ARBA" id="ARBA00022692"/>
    </source>
</evidence>
<dbReference type="Ensembl" id="ENSHCOT00000014654.1">
    <property type="protein sequence ID" value="ENSHCOP00000022924.1"/>
    <property type="gene ID" value="ENSHCOG00000011025.1"/>
</dbReference>
<dbReference type="PRINTS" id="PR00237">
    <property type="entry name" value="GPCRRHODOPSN"/>
</dbReference>
<keyword evidence="5" id="KW-0552">Olfaction</keyword>
<dbReference type="PANTHER" id="PTHR26450">
    <property type="entry name" value="OLFACTORY RECEPTOR 56B1-RELATED"/>
    <property type="match status" value="1"/>
</dbReference>
<name>A0A3Q2YXK4_HIPCM</name>
<keyword evidence="7" id="KW-0297">G-protein coupled receptor</keyword>
<dbReference type="InterPro" id="IPR017452">
    <property type="entry name" value="GPCR_Rhodpsn_7TM"/>
</dbReference>
<organism evidence="15 16">
    <name type="scientific">Hippocampus comes</name>
    <name type="common">Tiger tail seahorse</name>
    <dbReference type="NCBI Taxonomy" id="109280"/>
    <lineage>
        <taxon>Eukaryota</taxon>
        <taxon>Metazoa</taxon>
        <taxon>Chordata</taxon>
        <taxon>Craniata</taxon>
        <taxon>Vertebrata</taxon>
        <taxon>Euteleostomi</taxon>
        <taxon>Actinopterygii</taxon>
        <taxon>Neopterygii</taxon>
        <taxon>Teleostei</taxon>
        <taxon>Neoteleostei</taxon>
        <taxon>Acanthomorphata</taxon>
        <taxon>Syngnathiaria</taxon>
        <taxon>Syngnathiformes</taxon>
        <taxon>Syngnathoidei</taxon>
        <taxon>Syngnathidae</taxon>
        <taxon>Hippocampus</taxon>
    </lineage>
</organism>
<evidence type="ECO:0000256" key="5">
    <source>
        <dbReference type="ARBA" id="ARBA00022725"/>
    </source>
</evidence>
<keyword evidence="12" id="KW-0807">Transducer</keyword>
<evidence type="ECO:0000256" key="6">
    <source>
        <dbReference type="ARBA" id="ARBA00022989"/>
    </source>
</evidence>
<evidence type="ECO:0000313" key="16">
    <source>
        <dbReference type="Proteomes" id="UP000264820"/>
    </source>
</evidence>
<dbReference type="PRINTS" id="PR00245">
    <property type="entry name" value="OLFACTORYR"/>
</dbReference>
<protein>
    <submittedName>
        <fullName evidence="15">Odorant receptor, family 30, subfamily BY, member 2</fullName>
    </submittedName>
</protein>
<evidence type="ECO:0000313" key="15">
    <source>
        <dbReference type="Ensembl" id="ENSHCOP00000022924.1"/>
    </source>
</evidence>
<dbReference type="SUPFAM" id="SSF81321">
    <property type="entry name" value="Family A G protein-coupled receptor-like"/>
    <property type="match status" value="1"/>
</dbReference>
<dbReference type="InterPro" id="IPR050402">
    <property type="entry name" value="OR51/52/56-like"/>
</dbReference>
<dbReference type="OMA" id="SWMIGIV"/>
<keyword evidence="9" id="KW-1015">Disulfide bond</keyword>